<reference evidence="1" key="1">
    <citation type="submission" date="2020-03" db="EMBL/GenBank/DDBJ databases">
        <title>The deep terrestrial virosphere.</title>
        <authorList>
            <person name="Holmfeldt K."/>
            <person name="Nilsson E."/>
            <person name="Simone D."/>
            <person name="Lopez-Fernandez M."/>
            <person name="Wu X."/>
            <person name="de Brujin I."/>
            <person name="Lundin D."/>
            <person name="Andersson A."/>
            <person name="Bertilsson S."/>
            <person name="Dopson M."/>
        </authorList>
    </citation>
    <scope>NUCLEOTIDE SEQUENCE</scope>
    <source>
        <strain evidence="1">TM448A01013</strain>
    </source>
</reference>
<dbReference type="EMBL" id="MT145202">
    <property type="protein sequence ID" value="QJA55331.1"/>
    <property type="molecule type" value="Genomic_DNA"/>
</dbReference>
<dbReference type="AlphaFoldDB" id="A0A6H2A6R4"/>
<sequence>MIGKEDFSKAIEECILRWPSLKGQLAVYYTHLNFMNYEAFEELCHRFVEDFRSMPLPKDFKEAYSEWKKESWEKGSDPIDRPDYIIHFAVNCVKCGKKNTMCIEEPLGESFECRECYTGLTFSEIMARFKKLAETAYPKIEYKKRSGRYDRALEGERVLNVDPIAEMNRVAELKKQARKLLEEEKGVESDDVCPF</sequence>
<evidence type="ECO:0000313" key="1">
    <source>
        <dbReference type="EMBL" id="QJA55331.1"/>
    </source>
</evidence>
<organism evidence="1">
    <name type="scientific">viral metagenome</name>
    <dbReference type="NCBI Taxonomy" id="1070528"/>
    <lineage>
        <taxon>unclassified sequences</taxon>
        <taxon>metagenomes</taxon>
        <taxon>organismal metagenomes</taxon>
    </lineage>
</organism>
<name>A0A6H2A6R4_9ZZZZ</name>
<gene>
    <name evidence="1" type="ORF">TM448A01013_0018</name>
</gene>
<accession>A0A6H2A6R4</accession>
<proteinExistence type="predicted"/>
<protein>
    <submittedName>
        <fullName evidence="1">Uncharacterized protein</fullName>
    </submittedName>
</protein>